<organism evidence="4 5">
    <name type="scientific">Tepidibacter hydrothermalis</name>
    <dbReference type="NCBI Taxonomy" id="3036126"/>
    <lineage>
        <taxon>Bacteria</taxon>
        <taxon>Bacillati</taxon>
        <taxon>Bacillota</taxon>
        <taxon>Clostridia</taxon>
        <taxon>Peptostreptococcales</taxon>
        <taxon>Peptostreptococcaceae</taxon>
        <taxon>Tepidibacter</taxon>
    </lineage>
</organism>
<feature type="domain" description="Heme-binding protein Shr-like Hb-interacting" evidence="3">
    <location>
        <begin position="1461"/>
        <end position="1532"/>
    </location>
</feature>
<dbReference type="RefSeq" id="WP_277732137.1">
    <property type="nucleotide sequence ID" value="NZ_CP120733.1"/>
</dbReference>
<feature type="signal peptide" evidence="2">
    <location>
        <begin position="1"/>
        <end position="28"/>
    </location>
</feature>
<accession>A0ABY8EB32</accession>
<evidence type="ECO:0000313" key="5">
    <source>
        <dbReference type="Proteomes" id="UP001222800"/>
    </source>
</evidence>
<feature type="region of interest" description="Disordered" evidence="1">
    <location>
        <begin position="1156"/>
        <end position="1179"/>
    </location>
</feature>
<feature type="domain" description="Heme-binding protein Shr-like Hb-interacting" evidence="3">
    <location>
        <begin position="715"/>
        <end position="790"/>
    </location>
</feature>
<reference evidence="4 5" key="1">
    <citation type="submission" date="2023-03" db="EMBL/GenBank/DDBJ databases">
        <title>Complete genome sequence of Tepidibacter sp. SWIR-1, isolated from a deep-sea hydrothermal vent.</title>
        <authorList>
            <person name="Li X."/>
        </authorList>
    </citation>
    <scope>NUCLEOTIDE SEQUENCE [LARGE SCALE GENOMIC DNA]</scope>
    <source>
        <strain evidence="4 5">SWIR-1</strain>
    </source>
</reference>
<proteinExistence type="predicted"/>
<feature type="domain" description="Heme-binding protein Shr-like Hb-interacting" evidence="3">
    <location>
        <begin position="1076"/>
        <end position="1149"/>
    </location>
</feature>
<feature type="domain" description="Heme-binding protein Shr-like Hb-interacting" evidence="3">
    <location>
        <begin position="629"/>
        <end position="705"/>
    </location>
</feature>
<feature type="domain" description="Heme-binding protein Shr-like Hb-interacting" evidence="3">
    <location>
        <begin position="86"/>
        <end position="172"/>
    </location>
</feature>
<keyword evidence="5" id="KW-1185">Reference proteome</keyword>
<dbReference type="InterPro" id="IPR011432">
    <property type="entry name" value="Shr-like_HID"/>
</dbReference>
<feature type="domain" description="Heme-binding protein Shr-like Hb-interacting" evidence="3">
    <location>
        <begin position="204"/>
        <end position="261"/>
    </location>
</feature>
<feature type="domain" description="Heme-binding protein Shr-like Hb-interacting" evidence="3">
    <location>
        <begin position="520"/>
        <end position="604"/>
    </location>
</feature>
<name>A0ABY8EB32_9FIRM</name>
<dbReference type="Pfam" id="PF07550">
    <property type="entry name" value="Shr-like_HID"/>
    <property type="match status" value="13"/>
</dbReference>
<protein>
    <submittedName>
        <fullName evidence="4">DUF1533 domain-containing protein</fullName>
    </submittedName>
</protein>
<feature type="domain" description="Heme-binding protein Shr-like Hb-interacting" evidence="3">
    <location>
        <begin position="1277"/>
        <end position="1349"/>
    </location>
</feature>
<evidence type="ECO:0000259" key="3">
    <source>
        <dbReference type="Pfam" id="PF07550"/>
    </source>
</evidence>
<evidence type="ECO:0000256" key="2">
    <source>
        <dbReference type="SAM" id="SignalP"/>
    </source>
</evidence>
<evidence type="ECO:0000256" key="1">
    <source>
        <dbReference type="SAM" id="MobiDB-lite"/>
    </source>
</evidence>
<feature type="domain" description="Heme-binding protein Shr-like Hb-interacting" evidence="3">
    <location>
        <begin position="813"/>
        <end position="880"/>
    </location>
</feature>
<gene>
    <name evidence="4" type="ORF">P4S50_17655</name>
</gene>
<keyword evidence="2" id="KW-0732">Signal</keyword>
<evidence type="ECO:0000313" key="4">
    <source>
        <dbReference type="EMBL" id="WFD10161.1"/>
    </source>
</evidence>
<feature type="domain" description="Heme-binding protein Shr-like Hb-interacting" evidence="3">
    <location>
        <begin position="439"/>
        <end position="512"/>
    </location>
</feature>
<feature type="domain" description="Heme-binding protein Shr-like Hb-interacting" evidence="3">
    <location>
        <begin position="1194"/>
        <end position="1260"/>
    </location>
</feature>
<sequence>MKNNDWKKSFGAFLIATQFLAASGVAYAAPDKIVGHRPLAVWDYHRTNFNQDGSIRFEPTITQFDTENEGVKAVDNRIPTLNCEAVEYGNNVEIKFDTSKPEYKQWQSNIYKITRKNPYLEHDPNVESALVYKIEDGKIIIYADSRAIDYNDRHPVRIYSTGYDVQDINIDIVKEGSIKIDPSLPRIANRDLLFELVDFNYRVTNPVYEVLLDGEKLEGSCEEYHVISNLIRLENKSLKKLTQGEHTLVVKAKGYKDFKKTFILEENKTGYIPPEVDHKEEVKMSDTIVTKPKMRVDTISAASGGGGSDSEGGGGSIYMPADIVFDFDMISNAEILKNIGKETNNSKKVLDIWEGTIKDGAYNEGSNRVVDFNSFTDAVSDAQVEGKHVTFDQYIQDPSNPNWRGMPYNVKHVLEDGSYGEAKPYNPVNSSKGPVVNTNTTQLGNDVVITFDPNEWSGKIQSIKVGNVELFKKDYKVVNNSITINGGRFTTGTNKITISAQGYEDKKVDVIIEKGIIGLTLDPNTNKNNQNVNILGVDSDFVTNLELVTLNGRQLYNFDSLPSNWGYKIQSDKIVLNKDLFKDTTNQNLFIKAYGYEDKRLTFNLEDGGDVVVDPSQDVIPTIVHNSGAVGDNVVLTWNNDNPRWRDNITAIRVDVPYSKDLDGSKYTIEEGRITIDKSVFRKGDTNVVIKSSGYDDYTYTQTMKQRLNDITITKSDLTNGVKFKFDSAVYDWSNNITKVVVGGNELSKDKYSIGSLSNITIDPSVLSAGDTNIQVVADGFEDLSFTTKVLDLDSLSSNSDSAPDINIKSAIEDENLVLDFVDNQEYRNRITSVVLDGISISQSSIDINKGNITLNTRLSSGNHTVKILATGYEDKTIVFDTVKEAPQVDAQNDLKVGKDVKLNVNKGFFKDFTNWENNFKVKVDNVLLTEDKYSLSNNVITIDKSVFSSSKEYNIEISAVNYSDINLKVELGESSLLNPDRLTESPKYQGQDFWMYSNEWTNNINKVIVDGKTLAKGDDYYSAEGKFIIKGDLFEDSGQKTVVFGASGYNDLTESIMVLEGKNAPYEVRVLGDKSIKAGNDVTIDYSAAPIGYKVSKILLDEKELNSSKASIGLTSAVVKGINFSSEKTYKITVKAVGYKDKEFDIVVSGSISVPDDNGEGSSTNTKPSLKNSPSASVNPVNVGENVKVSINSITMSNYEDWKDNIVLKVDGSIVDKSKYTFESGILGENLCIDKSLFTQPKIYNLVIESNGYNNISVDVGVNDIELQTPYNRFPNSVNQDENIKVTYAAWAPRVSSISINSTEITKNTDYTISGNALTINKDVFKVGDNDILVKIDGYKDLVANVNVKAKEIPELNSVDLITSSPINKGTDVKISKGYLDSGLSAWLDGENITSDTNIDETGSEFTVPGSKFNEFKTYTLIIKKDGYKDKEFSIEAQAPSSAKVSPTVEDKSVGMILSSTVDFKIDNYSEDWKDNITSVTVGGESATYKVDTSGEDKVIKINKSSFKSGSTNTCVIEATGYENIEFTLTVQF</sequence>
<feature type="domain" description="Heme-binding protein Shr-like Hb-interacting" evidence="3">
    <location>
        <begin position="893"/>
        <end position="969"/>
    </location>
</feature>
<dbReference type="EMBL" id="CP120733">
    <property type="protein sequence ID" value="WFD10161.1"/>
    <property type="molecule type" value="Genomic_DNA"/>
</dbReference>
<feature type="domain" description="Heme-binding protein Shr-like Hb-interacting" evidence="3">
    <location>
        <begin position="991"/>
        <end position="1055"/>
    </location>
</feature>
<feature type="compositionally biased region" description="Polar residues" evidence="1">
    <location>
        <begin position="1161"/>
        <end position="1179"/>
    </location>
</feature>
<dbReference type="Proteomes" id="UP001222800">
    <property type="component" value="Chromosome"/>
</dbReference>
<feature type="chain" id="PRO_5047470376" evidence="2">
    <location>
        <begin position="29"/>
        <end position="1534"/>
    </location>
</feature>